<organism evidence="2 3">
    <name type="scientific">Methylobacterium phyllostachyos</name>
    <dbReference type="NCBI Taxonomy" id="582672"/>
    <lineage>
        <taxon>Bacteria</taxon>
        <taxon>Pseudomonadati</taxon>
        <taxon>Pseudomonadota</taxon>
        <taxon>Alphaproteobacteria</taxon>
        <taxon>Hyphomicrobiales</taxon>
        <taxon>Methylobacteriaceae</taxon>
        <taxon>Methylobacterium</taxon>
    </lineage>
</organism>
<feature type="domain" description="YjiS-like" evidence="1">
    <location>
        <begin position="5"/>
        <end position="37"/>
    </location>
</feature>
<evidence type="ECO:0000313" key="3">
    <source>
        <dbReference type="Proteomes" id="UP000198704"/>
    </source>
</evidence>
<dbReference type="RefSeq" id="WP_091717833.1">
    <property type="nucleotide sequence ID" value="NZ_FNHS01000010.1"/>
</dbReference>
<keyword evidence="3" id="KW-1185">Reference proteome</keyword>
<dbReference type="Pfam" id="PF06568">
    <property type="entry name" value="YjiS-like"/>
    <property type="match status" value="1"/>
</dbReference>
<dbReference type="AlphaFoldDB" id="A0A1H0DF37"/>
<name>A0A1H0DF37_9HYPH</name>
<reference evidence="3" key="1">
    <citation type="submission" date="2016-10" db="EMBL/GenBank/DDBJ databases">
        <authorList>
            <person name="Varghese N."/>
            <person name="Submissions S."/>
        </authorList>
    </citation>
    <scope>NUCLEOTIDE SEQUENCE [LARGE SCALE GENOMIC DNA]</scope>
    <source>
        <strain evidence="3">BL47</strain>
    </source>
</reference>
<evidence type="ECO:0000259" key="1">
    <source>
        <dbReference type="Pfam" id="PF06568"/>
    </source>
</evidence>
<dbReference type="OrthoDB" id="8001356at2"/>
<proteinExistence type="predicted"/>
<gene>
    <name evidence="2" type="ORF">SAMN05216360_110140</name>
</gene>
<accession>A0A1H0DF37</accession>
<sequence>MILSLLRSARRRRAAARNYQVLSALDDDMLRDIGLDRRTLQDFCQTDLTRRPDPEPKTEFKTEFKTEAPWPVLLPGPLGAALR</sequence>
<evidence type="ECO:0000313" key="2">
    <source>
        <dbReference type="EMBL" id="SDN68722.1"/>
    </source>
</evidence>
<dbReference type="EMBL" id="FNHS01000010">
    <property type="protein sequence ID" value="SDN68722.1"/>
    <property type="molecule type" value="Genomic_DNA"/>
</dbReference>
<dbReference type="InterPro" id="IPR009506">
    <property type="entry name" value="YjiS-like"/>
</dbReference>
<protein>
    <recommendedName>
        <fullName evidence="1">YjiS-like domain-containing protein</fullName>
    </recommendedName>
</protein>
<dbReference type="Proteomes" id="UP000198704">
    <property type="component" value="Unassembled WGS sequence"/>
</dbReference>